<accession>A0A078M763</accession>
<protein>
    <submittedName>
        <fullName evidence="9">Na(+)/H(+) antiporter subunit B</fullName>
    </submittedName>
</protein>
<sequence>MKINDVILRTVTKAVVFIILTLGVYLFFAGHHAPGGGFIGGLVLASGIVLLYLAYDIETVHRGVPFNFKKVAAVGVLLATGTGIGSIFFDVPFLTQKGIYLNVPILGETSFSTVTLFEAGVALTVVGTVVTIILSISEEEEE</sequence>
<dbReference type="Pfam" id="PF04039">
    <property type="entry name" value="MnhB"/>
    <property type="match status" value="1"/>
</dbReference>
<dbReference type="HOGENOM" id="CLU_101659_1_1_9"/>
<gene>
    <name evidence="9" type="primary">mrpB_1</name>
    <name evidence="9" type="ORF">BN1050_00809</name>
</gene>
<feature type="transmembrane region" description="Helical" evidence="7">
    <location>
        <begin position="36"/>
        <end position="55"/>
    </location>
</feature>
<evidence type="ECO:0000256" key="6">
    <source>
        <dbReference type="ARBA" id="ARBA00023136"/>
    </source>
</evidence>
<evidence type="ECO:0000256" key="3">
    <source>
        <dbReference type="ARBA" id="ARBA00022475"/>
    </source>
</evidence>
<evidence type="ECO:0000256" key="1">
    <source>
        <dbReference type="ARBA" id="ARBA00004651"/>
    </source>
</evidence>
<evidence type="ECO:0000313" key="9">
    <source>
        <dbReference type="EMBL" id="CEA01172.1"/>
    </source>
</evidence>
<name>A0A078M763_9BACL</name>
<feature type="transmembrane region" description="Helical" evidence="7">
    <location>
        <begin position="114"/>
        <end position="136"/>
    </location>
</feature>
<dbReference type="PANTHER" id="PTHR33932:SF4">
    <property type="entry name" value="NA(+)_H(+) ANTIPORTER SUBUNIT B"/>
    <property type="match status" value="1"/>
</dbReference>
<proteinExistence type="inferred from homology"/>
<dbReference type="GO" id="GO:0005886">
    <property type="term" value="C:plasma membrane"/>
    <property type="evidence" value="ECO:0007669"/>
    <property type="project" value="UniProtKB-SubCell"/>
</dbReference>
<dbReference type="PANTHER" id="PTHR33932">
    <property type="entry name" value="NA(+)/H(+) ANTIPORTER SUBUNIT B"/>
    <property type="match status" value="1"/>
</dbReference>
<dbReference type="NCBIfam" id="NF009223">
    <property type="entry name" value="PRK12573.1"/>
    <property type="match status" value="1"/>
</dbReference>
<keyword evidence="5 7" id="KW-1133">Transmembrane helix</keyword>
<feature type="transmembrane region" description="Helical" evidence="7">
    <location>
        <begin position="71"/>
        <end position="94"/>
    </location>
</feature>
<evidence type="ECO:0000256" key="4">
    <source>
        <dbReference type="ARBA" id="ARBA00022692"/>
    </source>
</evidence>
<feature type="domain" description="Na+/H+ antiporter MnhB subunit-related protein" evidence="8">
    <location>
        <begin position="7"/>
        <end position="131"/>
    </location>
</feature>
<feature type="transmembrane region" description="Helical" evidence="7">
    <location>
        <begin position="12"/>
        <end position="30"/>
    </location>
</feature>
<dbReference type="InterPro" id="IPR050622">
    <property type="entry name" value="CPA3_antiporter_subunitB"/>
</dbReference>
<comment type="similarity">
    <text evidence="2">Belongs to the CPA3 antiporters (TC 2.A.63) subunit B family.</text>
</comment>
<evidence type="ECO:0000256" key="2">
    <source>
        <dbReference type="ARBA" id="ARBA00009425"/>
    </source>
</evidence>
<comment type="subcellular location">
    <subcellularLocation>
        <location evidence="1">Cell membrane</location>
        <topology evidence="1">Multi-pass membrane protein</topology>
    </subcellularLocation>
</comment>
<organism evidence="9">
    <name type="scientific">Metalysinibacillus saudimassiliensis</name>
    <dbReference type="NCBI Taxonomy" id="1461583"/>
    <lineage>
        <taxon>Bacteria</taxon>
        <taxon>Bacillati</taxon>
        <taxon>Bacillota</taxon>
        <taxon>Bacilli</taxon>
        <taxon>Bacillales</taxon>
        <taxon>Caryophanaceae</taxon>
        <taxon>Metalysinibacillus</taxon>
    </lineage>
</organism>
<evidence type="ECO:0000256" key="5">
    <source>
        <dbReference type="ARBA" id="ARBA00022989"/>
    </source>
</evidence>
<evidence type="ECO:0000259" key="8">
    <source>
        <dbReference type="Pfam" id="PF04039"/>
    </source>
</evidence>
<dbReference type="AlphaFoldDB" id="A0A078M763"/>
<reference evidence="9" key="1">
    <citation type="submission" date="2014-07" db="EMBL/GenBank/DDBJ databases">
        <authorList>
            <person name="Urmite Genomes Urmite Genomes"/>
        </authorList>
    </citation>
    <scope>NUCLEOTIDE SEQUENCE</scope>
    <source>
        <strain evidence="9">13S34_air</strain>
    </source>
</reference>
<dbReference type="InterPro" id="IPR007182">
    <property type="entry name" value="MnhB"/>
</dbReference>
<dbReference type="EMBL" id="LN483074">
    <property type="protein sequence ID" value="CEA01172.1"/>
    <property type="molecule type" value="Genomic_DNA"/>
</dbReference>
<evidence type="ECO:0000256" key="7">
    <source>
        <dbReference type="SAM" id="Phobius"/>
    </source>
</evidence>
<keyword evidence="6 7" id="KW-0472">Membrane</keyword>
<dbReference type="PATRIC" id="fig|1461583.4.peg.772"/>
<keyword evidence="3" id="KW-1003">Cell membrane</keyword>
<keyword evidence="4 7" id="KW-0812">Transmembrane</keyword>